<evidence type="ECO:0000313" key="1">
    <source>
        <dbReference type="EMBL" id="GHO50168.1"/>
    </source>
</evidence>
<protein>
    <submittedName>
        <fullName evidence="1">Uncharacterized protein</fullName>
    </submittedName>
</protein>
<dbReference type="AlphaFoldDB" id="A0A8J3IAB2"/>
<comment type="caution">
    <text evidence="1">The sequence shown here is derived from an EMBL/GenBank/DDBJ whole genome shotgun (WGS) entry which is preliminary data.</text>
</comment>
<dbReference type="Proteomes" id="UP000612362">
    <property type="component" value="Unassembled WGS sequence"/>
</dbReference>
<proteinExistence type="predicted"/>
<dbReference type="EMBL" id="BNJF01000007">
    <property type="protein sequence ID" value="GHO50168.1"/>
    <property type="molecule type" value="Genomic_DNA"/>
</dbReference>
<organism evidence="1 2">
    <name type="scientific">Ktedonospora formicarum</name>
    <dbReference type="NCBI Taxonomy" id="2778364"/>
    <lineage>
        <taxon>Bacteria</taxon>
        <taxon>Bacillati</taxon>
        <taxon>Chloroflexota</taxon>
        <taxon>Ktedonobacteria</taxon>
        <taxon>Ktedonobacterales</taxon>
        <taxon>Ktedonobacteraceae</taxon>
        <taxon>Ktedonospora</taxon>
    </lineage>
</organism>
<name>A0A8J3IAB2_9CHLR</name>
<dbReference type="RefSeq" id="WP_220199223.1">
    <property type="nucleotide sequence ID" value="NZ_BNJF01000007.1"/>
</dbReference>
<gene>
    <name evidence="1" type="ORF">KSX_83310</name>
</gene>
<reference evidence="1" key="1">
    <citation type="submission" date="2020-10" db="EMBL/GenBank/DDBJ databases">
        <title>Taxonomic study of unclassified bacteria belonging to the class Ktedonobacteria.</title>
        <authorList>
            <person name="Yabe S."/>
            <person name="Wang C.M."/>
            <person name="Zheng Y."/>
            <person name="Sakai Y."/>
            <person name="Cavaletti L."/>
            <person name="Monciardini P."/>
            <person name="Donadio S."/>
        </authorList>
    </citation>
    <scope>NUCLEOTIDE SEQUENCE</scope>
    <source>
        <strain evidence="1">SOSP1-1</strain>
    </source>
</reference>
<sequence length="67" mass="7477">MEAIIGRYRVQVLESGINLRHVSGIAFDLNVDETVGLMDVLNAYRQTFQSLQNQQSSLSDSDTDETS</sequence>
<accession>A0A8J3IAB2</accession>
<evidence type="ECO:0000313" key="2">
    <source>
        <dbReference type="Proteomes" id="UP000612362"/>
    </source>
</evidence>
<keyword evidence="2" id="KW-1185">Reference proteome</keyword>